<evidence type="ECO:0000256" key="1">
    <source>
        <dbReference type="SAM" id="MobiDB-lite"/>
    </source>
</evidence>
<evidence type="ECO:0000313" key="3">
    <source>
        <dbReference type="Proteomes" id="UP000036681"/>
    </source>
</evidence>
<feature type="signal peptide" evidence="2">
    <location>
        <begin position="1"/>
        <end position="23"/>
    </location>
</feature>
<keyword evidence="3" id="KW-1185">Reference proteome</keyword>
<protein>
    <submittedName>
        <fullName evidence="4">Elicitin-like protein</fullName>
    </submittedName>
</protein>
<feature type="compositionally biased region" description="Basic and acidic residues" evidence="1">
    <location>
        <begin position="123"/>
        <end position="132"/>
    </location>
</feature>
<keyword evidence="2" id="KW-0732">Signal</keyword>
<accession>A0A0M3IJU9</accession>
<evidence type="ECO:0000256" key="2">
    <source>
        <dbReference type="SAM" id="SignalP"/>
    </source>
</evidence>
<reference evidence="4" key="1">
    <citation type="submission" date="2017-02" db="UniProtKB">
        <authorList>
            <consortium name="WormBaseParasite"/>
        </authorList>
    </citation>
    <scope>IDENTIFICATION</scope>
</reference>
<feature type="compositionally biased region" description="Acidic residues" evidence="1">
    <location>
        <begin position="206"/>
        <end position="228"/>
    </location>
</feature>
<sequence length="228" mass="25124">MENQSYYWLLIAGVITLITTTNAADIYRFIEQNSFICQLSEQSASSFLTPSEAAQKGCAELCGRVETTGEACAEDELRKKIHCVKVPILCLRDFSVQYSGAHIVKRIAEAKAKALAALNAKKEKATKALKKEKEKKKKEKKKNEKKGDRAITHKSNITSSKKTRSTPTKRSSNSHAQNGRSAAAKAHQTKSSTKHASTERRLHDDVIDEDSEGHELVDSGEEEGSDGC</sequence>
<name>A0A0M3IJU9_ASCLU</name>
<feature type="chain" id="PRO_5005657022" evidence="2">
    <location>
        <begin position="24"/>
        <end position="228"/>
    </location>
</feature>
<feature type="compositionally biased region" description="Low complexity" evidence="1">
    <location>
        <begin position="165"/>
        <end position="174"/>
    </location>
</feature>
<evidence type="ECO:0000313" key="4">
    <source>
        <dbReference type="WBParaSite" id="ALUE_0001896901-mRNA-1"/>
    </source>
</evidence>
<dbReference type="Proteomes" id="UP000036681">
    <property type="component" value="Unplaced"/>
</dbReference>
<feature type="compositionally biased region" description="Basic and acidic residues" evidence="1">
    <location>
        <begin position="196"/>
        <end position="205"/>
    </location>
</feature>
<dbReference type="WBParaSite" id="ALUE_0001896901-mRNA-1">
    <property type="protein sequence ID" value="ALUE_0001896901-mRNA-1"/>
    <property type="gene ID" value="ALUE_0001896901"/>
</dbReference>
<organism evidence="3 4">
    <name type="scientific">Ascaris lumbricoides</name>
    <name type="common">Giant roundworm</name>
    <dbReference type="NCBI Taxonomy" id="6252"/>
    <lineage>
        <taxon>Eukaryota</taxon>
        <taxon>Metazoa</taxon>
        <taxon>Ecdysozoa</taxon>
        <taxon>Nematoda</taxon>
        <taxon>Chromadorea</taxon>
        <taxon>Rhabditida</taxon>
        <taxon>Spirurina</taxon>
        <taxon>Ascaridomorpha</taxon>
        <taxon>Ascaridoidea</taxon>
        <taxon>Ascarididae</taxon>
        <taxon>Ascaris</taxon>
    </lineage>
</organism>
<proteinExistence type="predicted"/>
<feature type="compositionally biased region" description="Basic and acidic residues" evidence="1">
    <location>
        <begin position="141"/>
        <end position="151"/>
    </location>
</feature>
<feature type="region of interest" description="Disordered" evidence="1">
    <location>
        <begin position="123"/>
        <end position="228"/>
    </location>
</feature>
<dbReference type="AlphaFoldDB" id="A0A0M3IJU9"/>